<dbReference type="InterPro" id="IPR003848">
    <property type="entry name" value="DUF218"/>
</dbReference>
<dbReference type="RefSeq" id="WP_075663370.1">
    <property type="nucleotide sequence ID" value="NZ_CP009247.1"/>
</dbReference>
<name>A0A1L7CRD2_9CORY</name>
<proteinExistence type="predicted"/>
<dbReference type="STRING" id="1437875.CFRA_02875"/>
<keyword evidence="3" id="KW-1185">Reference proteome</keyword>
<dbReference type="Pfam" id="PF02698">
    <property type="entry name" value="DUF218"/>
    <property type="match status" value="1"/>
</dbReference>
<dbReference type="OrthoDB" id="4416534at2"/>
<dbReference type="InterPro" id="IPR051599">
    <property type="entry name" value="Cell_Envelope_Assoc"/>
</dbReference>
<accession>A0A1L7CRD2</accession>
<evidence type="ECO:0000259" key="1">
    <source>
        <dbReference type="Pfam" id="PF02698"/>
    </source>
</evidence>
<dbReference type="Gene3D" id="3.40.50.620">
    <property type="entry name" value="HUPs"/>
    <property type="match status" value="1"/>
</dbReference>
<protein>
    <recommendedName>
        <fullName evidence="1">DUF218 domain-containing protein</fullName>
    </recommendedName>
</protein>
<evidence type="ECO:0000313" key="2">
    <source>
        <dbReference type="EMBL" id="APT88392.1"/>
    </source>
</evidence>
<dbReference type="GO" id="GO:0005886">
    <property type="term" value="C:plasma membrane"/>
    <property type="evidence" value="ECO:0007669"/>
    <property type="project" value="TreeGrafter"/>
</dbReference>
<dbReference type="KEGG" id="cfk:CFRA_02875"/>
<feature type="domain" description="DUF218" evidence="1">
    <location>
        <begin position="7"/>
        <end position="137"/>
    </location>
</feature>
<gene>
    <name evidence="2" type="ORF">CFRA_02875</name>
</gene>
<dbReference type="PANTHER" id="PTHR30336">
    <property type="entry name" value="INNER MEMBRANE PROTEIN, PROBABLE PERMEASE"/>
    <property type="match status" value="1"/>
</dbReference>
<dbReference type="EMBL" id="CP009247">
    <property type="protein sequence ID" value="APT88392.1"/>
    <property type="molecule type" value="Genomic_DNA"/>
</dbReference>
<dbReference type="InterPro" id="IPR014729">
    <property type="entry name" value="Rossmann-like_a/b/a_fold"/>
</dbReference>
<evidence type="ECO:0000313" key="3">
    <source>
        <dbReference type="Proteomes" id="UP000185434"/>
    </source>
</evidence>
<organism evidence="2 3">
    <name type="scientific">Corynebacterium frankenforstense DSM 45800</name>
    <dbReference type="NCBI Taxonomy" id="1437875"/>
    <lineage>
        <taxon>Bacteria</taxon>
        <taxon>Bacillati</taxon>
        <taxon>Actinomycetota</taxon>
        <taxon>Actinomycetes</taxon>
        <taxon>Mycobacteriales</taxon>
        <taxon>Corynebacteriaceae</taxon>
        <taxon>Corynebacterium</taxon>
    </lineage>
</organism>
<dbReference type="PANTHER" id="PTHR30336:SF20">
    <property type="entry name" value="DUF218 DOMAIN-CONTAINING PROTEIN"/>
    <property type="match status" value="1"/>
</dbReference>
<sequence length="157" mass="17129">MSGAWPILVLGSKTDDGRAQPVLAARLRTAAAVAGRRLGVPVVVSGRGEADVMARDLRQAGVDPARIVAEPLATSTNENLEHARRLFPDAGGFIVVTSNYHARRARLWAWHLGIPVEVIPAPTPRAQRRDTYLREVLALPHSAARIAWRRLVARLGR</sequence>
<reference evidence="2 3" key="1">
    <citation type="submission" date="2014-08" db="EMBL/GenBank/DDBJ databases">
        <title>Complete genome sequence of Corynebacterium frankenforstense ST18(T) (=DSM 45800(T)), isolated from raw cow milk.</title>
        <authorList>
            <person name="Ruckert C."/>
            <person name="Albersmeier A."/>
            <person name="Winkler A."/>
            <person name="Lipski A."/>
            <person name="Kalinowski J."/>
        </authorList>
    </citation>
    <scope>NUCLEOTIDE SEQUENCE [LARGE SCALE GENOMIC DNA]</scope>
    <source>
        <strain evidence="2 3">ST18</strain>
    </source>
</reference>
<dbReference type="AlphaFoldDB" id="A0A1L7CRD2"/>
<dbReference type="Proteomes" id="UP000185434">
    <property type="component" value="Chromosome"/>
</dbReference>
<dbReference type="CDD" id="cd06259">
    <property type="entry name" value="YdcF-like"/>
    <property type="match status" value="1"/>
</dbReference>